<gene>
    <name evidence="1" type="ORF">O181_048819</name>
</gene>
<comment type="caution">
    <text evidence="1">The sequence shown here is derived from an EMBL/GenBank/DDBJ whole genome shotgun (WGS) entry which is preliminary data.</text>
</comment>
<keyword evidence="2" id="KW-1185">Reference proteome</keyword>
<proteinExistence type="predicted"/>
<dbReference type="AlphaFoldDB" id="A0A9Q3DTL2"/>
<reference evidence="1" key="1">
    <citation type="submission" date="2021-03" db="EMBL/GenBank/DDBJ databases">
        <title>Draft genome sequence of rust myrtle Austropuccinia psidii MF-1, a brazilian biotype.</title>
        <authorList>
            <person name="Quecine M.C."/>
            <person name="Pachon D.M.R."/>
            <person name="Bonatelli M.L."/>
            <person name="Correr F.H."/>
            <person name="Franceschini L.M."/>
            <person name="Leite T.F."/>
            <person name="Margarido G.R.A."/>
            <person name="Almeida C.A."/>
            <person name="Ferrarezi J.A."/>
            <person name="Labate C.A."/>
        </authorList>
    </citation>
    <scope>NUCLEOTIDE SEQUENCE</scope>
    <source>
        <strain evidence="1">MF-1</strain>
    </source>
</reference>
<evidence type="ECO:0000313" key="1">
    <source>
        <dbReference type="EMBL" id="MBW0509104.1"/>
    </source>
</evidence>
<evidence type="ECO:0000313" key="2">
    <source>
        <dbReference type="Proteomes" id="UP000765509"/>
    </source>
</evidence>
<sequence length="106" mass="12104">MLEGEYAHHQSGPPHDIASMRVWMFVSCMELVACANEFFVQVGFRKLHLNMLLPSCTCLTLTHPPRPLHPHLPHPLHMQTLPLHCTSTCTPRKGFHMCHPQMVNDT</sequence>
<organism evidence="1 2">
    <name type="scientific">Austropuccinia psidii MF-1</name>
    <dbReference type="NCBI Taxonomy" id="1389203"/>
    <lineage>
        <taxon>Eukaryota</taxon>
        <taxon>Fungi</taxon>
        <taxon>Dikarya</taxon>
        <taxon>Basidiomycota</taxon>
        <taxon>Pucciniomycotina</taxon>
        <taxon>Pucciniomycetes</taxon>
        <taxon>Pucciniales</taxon>
        <taxon>Sphaerophragmiaceae</taxon>
        <taxon>Austropuccinia</taxon>
    </lineage>
</organism>
<dbReference type="EMBL" id="AVOT02020744">
    <property type="protein sequence ID" value="MBW0509104.1"/>
    <property type="molecule type" value="Genomic_DNA"/>
</dbReference>
<name>A0A9Q3DTL2_9BASI</name>
<protein>
    <submittedName>
        <fullName evidence="1">Uncharacterized protein</fullName>
    </submittedName>
</protein>
<dbReference type="Proteomes" id="UP000765509">
    <property type="component" value="Unassembled WGS sequence"/>
</dbReference>
<accession>A0A9Q3DTL2</accession>